<dbReference type="EMBL" id="JAEHOE010000010">
    <property type="protein sequence ID" value="KAG2498323.1"/>
    <property type="molecule type" value="Genomic_DNA"/>
</dbReference>
<dbReference type="PANTHER" id="PTHR12393">
    <property type="entry name" value="SPHINGOMYELIN PHOSPHODIESTERASE RELATED"/>
    <property type="match status" value="1"/>
</dbReference>
<dbReference type="GO" id="GO:0005783">
    <property type="term" value="C:endoplasmic reticulum"/>
    <property type="evidence" value="ECO:0007669"/>
    <property type="project" value="TreeGrafter"/>
</dbReference>
<keyword evidence="2" id="KW-1185">Reference proteome</keyword>
<evidence type="ECO:0000313" key="1">
    <source>
        <dbReference type="EMBL" id="KAG2498323.1"/>
    </source>
</evidence>
<protein>
    <submittedName>
        <fullName evidence="1">Uncharacterized protein</fullName>
    </submittedName>
</protein>
<dbReference type="OrthoDB" id="562037at2759"/>
<dbReference type="GO" id="GO:0046513">
    <property type="term" value="P:ceramide biosynthetic process"/>
    <property type="evidence" value="ECO:0007669"/>
    <property type="project" value="TreeGrafter"/>
</dbReference>
<proteinExistence type="predicted"/>
<dbReference type="PANTHER" id="PTHR12393:SF6">
    <property type="entry name" value="SPHINGOMYELIN PHOSPHODIESTERASE 2"/>
    <property type="match status" value="1"/>
</dbReference>
<comment type="caution">
    <text evidence="1">The sequence shown here is derived from an EMBL/GenBank/DDBJ whole genome shotgun (WGS) entry which is preliminary data.</text>
</comment>
<dbReference type="GO" id="GO:0004620">
    <property type="term" value="F:phospholipase activity"/>
    <property type="evidence" value="ECO:0007669"/>
    <property type="project" value="TreeGrafter"/>
</dbReference>
<dbReference type="GO" id="GO:0071944">
    <property type="term" value="C:cell periphery"/>
    <property type="evidence" value="ECO:0007669"/>
    <property type="project" value="TreeGrafter"/>
</dbReference>
<gene>
    <name evidence="1" type="ORF">HYH03_003583</name>
</gene>
<reference evidence="1" key="1">
    <citation type="journal article" date="2020" name="bioRxiv">
        <title>Comparative genomics of Chlamydomonas.</title>
        <authorList>
            <person name="Craig R.J."/>
            <person name="Hasan A.R."/>
            <person name="Ness R.W."/>
            <person name="Keightley P.D."/>
        </authorList>
    </citation>
    <scope>NUCLEOTIDE SEQUENCE</scope>
    <source>
        <strain evidence="1">CCAP 11/70</strain>
    </source>
</reference>
<evidence type="ECO:0000313" key="2">
    <source>
        <dbReference type="Proteomes" id="UP000612055"/>
    </source>
</evidence>
<name>A0A835YBQ1_9CHLO</name>
<dbReference type="GO" id="GO:0030149">
    <property type="term" value="P:sphingolipid catabolic process"/>
    <property type="evidence" value="ECO:0007669"/>
    <property type="project" value="TreeGrafter"/>
</dbReference>
<accession>A0A835YBQ1</accession>
<organism evidence="1 2">
    <name type="scientific">Edaphochlamys debaryana</name>
    <dbReference type="NCBI Taxonomy" id="47281"/>
    <lineage>
        <taxon>Eukaryota</taxon>
        <taxon>Viridiplantae</taxon>
        <taxon>Chlorophyta</taxon>
        <taxon>core chlorophytes</taxon>
        <taxon>Chlorophyceae</taxon>
        <taxon>CS clade</taxon>
        <taxon>Chlamydomonadales</taxon>
        <taxon>Chlamydomonadales incertae sedis</taxon>
        <taxon>Edaphochlamys</taxon>
    </lineage>
</organism>
<dbReference type="AlphaFoldDB" id="A0A835YBQ1"/>
<dbReference type="GO" id="GO:0016020">
    <property type="term" value="C:membrane"/>
    <property type="evidence" value="ECO:0007669"/>
    <property type="project" value="TreeGrafter"/>
</dbReference>
<sequence>MSLELAEATGSGEEDWSVAFSGAAHLRLLDSSVSDMLLSPDMPLVSCLACPGTATTPDPAAAASGGHVKLMDWLLRATAAMAAVVAGAEQSLAGPAGAAAAAAAGAVGFSVCLGALEGCDLATVQRLSTPHGGARAWARRSRYAEGTADEGLARALCSPTPDWAAKAEWLFAQGIDLLRASSRLGDLSARVADAVPEPHLYMVRGKAGGVRWLLGAGVGTGAAREFRAAVRSAAEAGHLEVLRALRRAGRELRPKEVVKGAAAGGRLAVLQWAAESLDGFAACLEADAAKVKAESQRSALHSRRPSKPASGAYMLPVLGACGLGFGSYGTFNSRRPERCHFAAAVKAGAPLWVLEWLLAEGCKAGSWAAVKAEAAHWRDSPDQAEVLAWAEQRWRQYRPRRYGHA</sequence>
<dbReference type="Proteomes" id="UP000612055">
    <property type="component" value="Unassembled WGS sequence"/>
</dbReference>